<dbReference type="EMBL" id="KN840719">
    <property type="protein sequence ID" value="KIP01951.1"/>
    <property type="molecule type" value="Genomic_DNA"/>
</dbReference>
<organism evidence="2 3">
    <name type="scientific">Phlebiopsis gigantea (strain 11061_1 CR5-6)</name>
    <name type="common">White-rot fungus</name>
    <name type="synonym">Peniophora gigantea</name>
    <dbReference type="NCBI Taxonomy" id="745531"/>
    <lineage>
        <taxon>Eukaryota</taxon>
        <taxon>Fungi</taxon>
        <taxon>Dikarya</taxon>
        <taxon>Basidiomycota</taxon>
        <taxon>Agaricomycotina</taxon>
        <taxon>Agaricomycetes</taxon>
        <taxon>Polyporales</taxon>
        <taxon>Phanerochaetaceae</taxon>
        <taxon>Phlebiopsis</taxon>
    </lineage>
</organism>
<accession>A0A0C3RQB9</accession>
<dbReference type="Proteomes" id="UP000053257">
    <property type="component" value="Unassembled WGS sequence"/>
</dbReference>
<keyword evidence="1" id="KW-0472">Membrane</keyword>
<keyword evidence="3" id="KW-1185">Reference proteome</keyword>
<gene>
    <name evidence="2" type="ORF">PHLGIDRAFT_20565</name>
</gene>
<evidence type="ECO:0000313" key="2">
    <source>
        <dbReference type="EMBL" id="KIP01951.1"/>
    </source>
</evidence>
<dbReference type="AlphaFoldDB" id="A0A0C3RQB9"/>
<keyword evidence="1" id="KW-1133">Transmembrane helix</keyword>
<dbReference type="HOGENOM" id="CLU_2016087_0_0_1"/>
<keyword evidence="1" id="KW-0812">Transmembrane</keyword>
<protein>
    <submittedName>
        <fullName evidence="2">Uncharacterized protein</fullName>
    </submittedName>
</protein>
<feature type="transmembrane region" description="Helical" evidence="1">
    <location>
        <begin position="89"/>
        <end position="107"/>
    </location>
</feature>
<proteinExistence type="predicted"/>
<evidence type="ECO:0000256" key="1">
    <source>
        <dbReference type="SAM" id="Phobius"/>
    </source>
</evidence>
<sequence>MRECGVWGPMPKMDGTELPPELAVRFPKSEEELRYLAYSDKIALVKEYSLSWSDKSCEDPSDIIHRFITGERRRAAQPATAKAEKSDDIWIPFVAVFGFLVFVLVLVKIMPAEAWISSGTDQK</sequence>
<name>A0A0C3RQB9_PHLG1</name>
<reference evidence="2 3" key="1">
    <citation type="journal article" date="2014" name="PLoS Genet.">
        <title>Analysis of the Phlebiopsis gigantea genome, transcriptome and secretome provides insight into its pioneer colonization strategies of wood.</title>
        <authorList>
            <person name="Hori C."/>
            <person name="Ishida T."/>
            <person name="Igarashi K."/>
            <person name="Samejima M."/>
            <person name="Suzuki H."/>
            <person name="Master E."/>
            <person name="Ferreira P."/>
            <person name="Ruiz-Duenas F.J."/>
            <person name="Held B."/>
            <person name="Canessa P."/>
            <person name="Larrondo L.F."/>
            <person name="Schmoll M."/>
            <person name="Druzhinina I.S."/>
            <person name="Kubicek C.P."/>
            <person name="Gaskell J.A."/>
            <person name="Kersten P."/>
            <person name="St John F."/>
            <person name="Glasner J."/>
            <person name="Sabat G."/>
            <person name="Splinter BonDurant S."/>
            <person name="Syed K."/>
            <person name="Yadav J."/>
            <person name="Mgbeahuruike A.C."/>
            <person name="Kovalchuk A."/>
            <person name="Asiegbu F.O."/>
            <person name="Lackner G."/>
            <person name="Hoffmeister D."/>
            <person name="Rencoret J."/>
            <person name="Gutierrez A."/>
            <person name="Sun H."/>
            <person name="Lindquist E."/>
            <person name="Barry K."/>
            <person name="Riley R."/>
            <person name="Grigoriev I.V."/>
            <person name="Henrissat B."/>
            <person name="Kues U."/>
            <person name="Berka R.M."/>
            <person name="Martinez A.T."/>
            <person name="Covert S.F."/>
            <person name="Blanchette R.A."/>
            <person name="Cullen D."/>
        </authorList>
    </citation>
    <scope>NUCLEOTIDE SEQUENCE [LARGE SCALE GENOMIC DNA]</scope>
    <source>
        <strain evidence="2 3">11061_1 CR5-6</strain>
    </source>
</reference>
<evidence type="ECO:0000313" key="3">
    <source>
        <dbReference type="Proteomes" id="UP000053257"/>
    </source>
</evidence>